<feature type="compositionally biased region" description="Polar residues" evidence="1">
    <location>
        <begin position="12"/>
        <end position="45"/>
    </location>
</feature>
<organism evidence="2 3">
    <name type="scientific">Phialocephala subalpina</name>
    <dbReference type="NCBI Taxonomy" id="576137"/>
    <lineage>
        <taxon>Eukaryota</taxon>
        <taxon>Fungi</taxon>
        <taxon>Dikarya</taxon>
        <taxon>Ascomycota</taxon>
        <taxon>Pezizomycotina</taxon>
        <taxon>Leotiomycetes</taxon>
        <taxon>Helotiales</taxon>
        <taxon>Mollisiaceae</taxon>
        <taxon>Phialocephala</taxon>
        <taxon>Phialocephala fortinii species complex</taxon>
    </lineage>
</organism>
<gene>
    <name evidence="2" type="ORF">PAC_13454</name>
</gene>
<name>A0A1L7XF27_9HELO</name>
<dbReference type="AlphaFoldDB" id="A0A1L7XF27"/>
<reference evidence="2 3" key="1">
    <citation type="submission" date="2016-03" db="EMBL/GenBank/DDBJ databases">
        <authorList>
            <person name="Ploux O."/>
        </authorList>
    </citation>
    <scope>NUCLEOTIDE SEQUENCE [LARGE SCALE GENOMIC DNA]</scope>
    <source>
        <strain evidence="2 3">UAMH 11012</strain>
    </source>
</reference>
<evidence type="ECO:0000256" key="1">
    <source>
        <dbReference type="SAM" id="MobiDB-lite"/>
    </source>
</evidence>
<proteinExistence type="predicted"/>
<evidence type="ECO:0000313" key="3">
    <source>
        <dbReference type="Proteomes" id="UP000184330"/>
    </source>
</evidence>
<accession>A0A1L7XF27</accession>
<keyword evidence="3" id="KW-1185">Reference proteome</keyword>
<feature type="region of interest" description="Disordered" evidence="1">
    <location>
        <begin position="1"/>
        <end position="122"/>
    </location>
</feature>
<dbReference type="Proteomes" id="UP000184330">
    <property type="component" value="Unassembled WGS sequence"/>
</dbReference>
<dbReference type="EMBL" id="FJOG01000024">
    <property type="protein sequence ID" value="CZR63557.1"/>
    <property type="molecule type" value="Genomic_DNA"/>
</dbReference>
<protein>
    <submittedName>
        <fullName evidence="2">Uncharacterized protein</fullName>
    </submittedName>
</protein>
<evidence type="ECO:0000313" key="2">
    <source>
        <dbReference type="EMBL" id="CZR63557.1"/>
    </source>
</evidence>
<feature type="compositionally biased region" description="Low complexity" evidence="1">
    <location>
        <begin position="46"/>
        <end position="64"/>
    </location>
</feature>
<sequence>MTTRRVHKDAPQNPSTRPTSSIQMGEPSPQSVMSPVQLQTPESIETTSSRPSLSRRGSSRTSLPNGPEQDSNQSIPQAKVFTMPKPGRVVKNARAAKKTQEAAGMNVAKHTPSRKQAQAADNAQLGKDAQLSDDIQAAFGTQAALDPQAVTDAVVDWIKRFPTHHDILLIDGETICQQTIIWQRRVTVLNTTLPCG</sequence>